<proteinExistence type="predicted"/>
<dbReference type="GO" id="GO:0005874">
    <property type="term" value="C:microtubule"/>
    <property type="evidence" value="ECO:0007669"/>
    <property type="project" value="TreeGrafter"/>
</dbReference>
<reference evidence="3" key="1">
    <citation type="submission" date="2016-11" db="UniProtKB">
        <authorList>
            <consortium name="WormBaseParasite"/>
        </authorList>
    </citation>
    <scope>IDENTIFICATION</scope>
</reference>
<accession>A0A1I8AI00</accession>
<evidence type="ECO:0000313" key="2">
    <source>
        <dbReference type="Proteomes" id="UP000095287"/>
    </source>
</evidence>
<dbReference type="GO" id="GO:0005886">
    <property type="term" value="C:plasma membrane"/>
    <property type="evidence" value="ECO:0007669"/>
    <property type="project" value="TreeGrafter"/>
</dbReference>
<dbReference type="GO" id="GO:0008017">
    <property type="term" value="F:microtubule binding"/>
    <property type="evidence" value="ECO:0007669"/>
    <property type="project" value="TreeGrafter"/>
</dbReference>
<feature type="domain" description="Dynamin GTPase effector" evidence="1">
    <location>
        <begin position="329"/>
        <end position="398"/>
    </location>
</feature>
<protein>
    <submittedName>
        <fullName evidence="3">GED domain-containing protein</fullName>
    </submittedName>
</protein>
<feature type="domain" description="Dynamin GTPase effector" evidence="1">
    <location>
        <begin position="247"/>
        <end position="297"/>
    </location>
</feature>
<dbReference type="InterPro" id="IPR003130">
    <property type="entry name" value="GED"/>
</dbReference>
<dbReference type="Pfam" id="PF02212">
    <property type="entry name" value="GED"/>
    <property type="match status" value="2"/>
</dbReference>
<dbReference type="GO" id="GO:0031623">
    <property type="term" value="P:receptor internalization"/>
    <property type="evidence" value="ECO:0007669"/>
    <property type="project" value="TreeGrafter"/>
</dbReference>
<dbReference type="GO" id="GO:0098793">
    <property type="term" value="C:presynapse"/>
    <property type="evidence" value="ECO:0007669"/>
    <property type="project" value="GOC"/>
</dbReference>
<dbReference type="GO" id="GO:0003924">
    <property type="term" value="F:GTPase activity"/>
    <property type="evidence" value="ECO:0007669"/>
    <property type="project" value="InterPro"/>
</dbReference>
<evidence type="ECO:0000259" key="1">
    <source>
        <dbReference type="Pfam" id="PF02212"/>
    </source>
</evidence>
<organism evidence="2 3">
    <name type="scientific">Steinernema glaseri</name>
    <dbReference type="NCBI Taxonomy" id="37863"/>
    <lineage>
        <taxon>Eukaryota</taxon>
        <taxon>Metazoa</taxon>
        <taxon>Ecdysozoa</taxon>
        <taxon>Nematoda</taxon>
        <taxon>Chromadorea</taxon>
        <taxon>Rhabditida</taxon>
        <taxon>Tylenchina</taxon>
        <taxon>Panagrolaimomorpha</taxon>
        <taxon>Strongyloidoidea</taxon>
        <taxon>Steinernematidae</taxon>
        <taxon>Steinernema</taxon>
    </lineage>
</organism>
<dbReference type="Proteomes" id="UP000095287">
    <property type="component" value="Unplaced"/>
</dbReference>
<dbReference type="InterPro" id="IPR022812">
    <property type="entry name" value="Dynamin"/>
</dbReference>
<dbReference type="GO" id="GO:0005737">
    <property type="term" value="C:cytoplasm"/>
    <property type="evidence" value="ECO:0007669"/>
    <property type="project" value="TreeGrafter"/>
</dbReference>
<dbReference type="AlphaFoldDB" id="A0A1I8AI00"/>
<dbReference type="WBParaSite" id="L893_g5657.t2">
    <property type="protein sequence ID" value="L893_g5657.t2"/>
    <property type="gene ID" value="L893_g5657"/>
</dbReference>
<dbReference type="Gene3D" id="1.20.120.1240">
    <property type="entry name" value="Dynamin, middle domain"/>
    <property type="match status" value="1"/>
</dbReference>
<dbReference type="PANTHER" id="PTHR11566:SF231">
    <property type="entry name" value="INTERFERON-INDUCED GTP-BINDING PROTEIN MX"/>
    <property type="match status" value="1"/>
</dbReference>
<keyword evidence="2" id="KW-1185">Reference proteome</keyword>
<dbReference type="GO" id="GO:0005525">
    <property type="term" value="F:GTP binding"/>
    <property type="evidence" value="ECO:0007669"/>
    <property type="project" value="InterPro"/>
</dbReference>
<name>A0A1I8AI00_9BILA</name>
<evidence type="ECO:0000313" key="3">
    <source>
        <dbReference type="WBParaSite" id="L893_g5657.t2"/>
    </source>
</evidence>
<dbReference type="GO" id="GO:0016185">
    <property type="term" value="P:synaptic vesicle budding from presynaptic endocytic zone membrane"/>
    <property type="evidence" value="ECO:0007669"/>
    <property type="project" value="TreeGrafter"/>
</dbReference>
<dbReference type="PANTHER" id="PTHR11566">
    <property type="entry name" value="DYNAMIN"/>
    <property type="match status" value="1"/>
</dbReference>
<sequence>MIRQEIDRLEDPSLEAAERVASHVNAVYRDAVEQMERYTDLKNYTLGKTEEFVASLASHVNAVYGDAVEQMERYTDLKNYTLGKTEEFVASCEKEAKLRIAREFKYERTNVWTEHIDLDISNAKRSLPESVKLGGVTFTWAMLSIDQNNGPVDDLKVENTKNTTRFALEGAVLRLYKLSDEEKVFLLPKGVTNPQEAIQFRDCSASKSNRWLDAFHGVGFYPFDSRTGEDASGSYEEFVRLDQLKSTDIQAVKSIVERFMAVEAKTIQTIVPKIITHTIVDQQKEYLECDLLCELQEMGVTTVSSSFPITVTGTSCSRIGRGSYEEDIVERFMAVEAKTIQTIVPKIITHTIVDEQKEYLECDLLCELQEMGEHLVRESAEAATKRSELTKKVDLCTEIVKQTEQMGLLSQL</sequence>